<dbReference type="InterPro" id="IPR014001">
    <property type="entry name" value="Helicase_ATP-bd"/>
</dbReference>
<protein>
    <recommendedName>
        <fullName evidence="8">Probable DNA 3'-5' helicase RecG</fullName>
    </recommendedName>
</protein>
<dbReference type="Pfam" id="PF00270">
    <property type="entry name" value="DEAD"/>
    <property type="match status" value="1"/>
</dbReference>
<evidence type="ECO:0000313" key="12">
    <source>
        <dbReference type="EMBL" id="KKQ27868.1"/>
    </source>
</evidence>
<dbReference type="InterPro" id="IPR001650">
    <property type="entry name" value="Helicase_C-like"/>
</dbReference>
<dbReference type="Gene3D" id="3.40.50.300">
    <property type="entry name" value="P-loop containing nucleotide triphosphate hydrolases"/>
    <property type="match status" value="2"/>
</dbReference>
<keyword evidence="1" id="KW-0547">Nucleotide-binding</keyword>
<dbReference type="InterPro" id="IPR027417">
    <property type="entry name" value="P-loop_NTPase"/>
</dbReference>
<evidence type="ECO:0000256" key="8">
    <source>
        <dbReference type="ARBA" id="ARBA00049819"/>
    </source>
</evidence>
<evidence type="ECO:0000256" key="6">
    <source>
        <dbReference type="ARBA" id="ARBA00023125"/>
    </source>
</evidence>
<keyword evidence="3" id="KW-0378">Hydrolase</keyword>
<dbReference type="SUPFAM" id="SSF50249">
    <property type="entry name" value="Nucleic acid-binding proteins"/>
    <property type="match status" value="1"/>
</dbReference>
<evidence type="ECO:0000259" key="11">
    <source>
        <dbReference type="PROSITE" id="PS51194"/>
    </source>
</evidence>
<dbReference type="InterPro" id="IPR047112">
    <property type="entry name" value="RecG/Mfd"/>
</dbReference>
<dbReference type="InterPro" id="IPR033454">
    <property type="entry name" value="RecG_wedge"/>
</dbReference>
<dbReference type="Gene3D" id="2.40.50.140">
    <property type="entry name" value="Nucleic acid-binding proteins"/>
    <property type="match status" value="1"/>
</dbReference>
<name>A0A0G0G9T7_9BACT</name>
<keyword evidence="7" id="KW-0234">DNA repair</keyword>
<dbReference type="STRING" id="1619046.US42_C0004G0007"/>
<evidence type="ECO:0000256" key="3">
    <source>
        <dbReference type="ARBA" id="ARBA00022801"/>
    </source>
</evidence>
<dbReference type="PROSITE" id="PS51194">
    <property type="entry name" value="HELICASE_CTER"/>
    <property type="match status" value="1"/>
</dbReference>
<dbReference type="AlphaFoldDB" id="A0A0G0G9T7"/>
<feature type="domain" description="Helicase ATP-binding" evidence="10">
    <location>
        <begin position="291"/>
        <end position="471"/>
    </location>
</feature>
<dbReference type="Proteomes" id="UP000034849">
    <property type="component" value="Unassembled WGS sequence"/>
</dbReference>
<reference evidence="12 13" key="1">
    <citation type="journal article" date="2015" name="Nature">
        <title>rRNA introns, odd ribosomes, and small enigmatic genomes across a large radiation of phyla.</title>
        <authorList>
            <person name="Brown C.T."/>
            <person name="Hug L.A."/>
            <person name="Thomas B.C."/>
            <person name="Sharon I."/>
            <person name="Castelle C.J."/>
            <person name="Singh A."/>
            <person name="Wilkins M.J."/>
            <person name="Williams K.H."/>
            <person name="Banfield J.F."/>
        </authorList>
    </citation>
    <scope>NUCLEOTIDE SEQUENCE [LARGE SCALE GENOMIC DNA]</scope>
</reference>
<dbReference type="SMART" id="SM00487">
    <property type="entry name" value="DEXDc"/>
    <property type="match status" value="1"/>
</dbReference>
<evidence type="ECO:0000256" key="7">
    <source>
        <dbReference type="ARBA" id="ARBA00023204"/>
    </source>
</evidence>
<proteinExistence type="predicted"/>
<accession>A0A0G0G9T7</accession>
<sequence>MALNTSLVQLNTFSKSLSAKLKKIGLFSVQNLLFYLPFRYEDYSKVLTIANLTPGEQVTIKAQISAIAVKRGWKYSKMFTEAIAEDETGKIKLMWFGQPFIAKVLKMGDVAYFSGIVKDGKLGLNMVNPVYEKDTPPSPPLLRGGKQNDTLVKVGNRIHTARIVPIYHTTEKLTQKQLRYLISQVIGLATEIKEWLPEEFLESADLVPLSEAIRGIHFPEDETDLVQAQKRLKFGEIFILQLRAEMIRQSLKRANAPIISFQEKAVKEFVAKLPFELTAPQKVASWEILKDLNKNEPMNRLLEGDVGSGKTVVAGLALYNTVLNGYQGVIMAPTEILARQHFESLKQILGDNVSLALLTRSQFTVYNLQFTKNFQFSNDKLSKQKIVELIKNGEIDVVVGTHSLLSDDVQFKHLGLAVVDEQHRFGVEQRKILREKAGGGRLNPHFLSMTATPIPRSFALLLYGDLDLSIINQLPVGRKPIKTRVVEPYNRQKAYEFIKEQVKLGRQVFVICPLIESSVIPTESRDEWSLPAGEAGDPSTSLRYARDDKSDEKKTVMSEYKKLSEEIFPDLKVAYLHGKLPARGGSALGGKPSKESVMEAFRNGETNILVSTSVIEVGVNIPNASVMMIEGAERFGLAQLHQFRGRVGRAEHQSYCLLFSNTENEKALARLEFFQNNIDGFKVAEYDLETRGPGEVYGTAQSGLGNFKLATLKDIKLIKLARDLVRDIDFNQYPIFKEKVKEWEKGVHLE</sequence>
<evidence type="ECO:0000256" key="4">
    <source>
        <dbReference type="ARBA" id="ARBA00022806"/>
    </source>
</evidence>
<evidence type="ECO:0000259" key="10">
    <source>
        <dbReference type="PROSITE" id="PS51192"/>
    </source>
</evidence>
<dbReference type="SUPFAM" id="SSF52540">
    <property type="entry name" value="P-loop containing nucleoside triphosphate hydrolases"/>
    <property type="match status" value="2"/>
</dbReference>
<dbReference type="GO" id="GO:0006281">
    <property type="term" value="P:DNA repair"/>
    <property type="evidence" value="ECO:0007669"/>
    <property type="project" value="UniProtKB-KW"/>
</dbReference>
<dbReference type="Pfam" id="PF17191">
    <property type="entry name" value="RecG_wedge"/>
    <property type="match status" value="1"/>
</dbReference>
<dbReference type="GO" id="GO:0016787">
    <property type="term" value="F:hydrolase activity"/>
    <property type="evidence" value="ECO:0007669"/>
    <property type="project" value="UniProtKB-KW"/>
</dbReference>
<evidence type="ECO:0000256" key="5">
    <source>
        <dbReference type="ARBA" id="ARBA00022840"/>
    </source>
</evidence>
<dbReference type="PANTHER" id="PTHR47964:SF1">
    <property type="entry name" value="ATP-DEPENDENT DNA HELICASE HOMOLOG RECG, CHLOROPLASTIC"/>
    <property type="match status" value="1"/>
</dbReference>
<keyword evidence="5" id="KW-0067">ATP-binding</keyword>
<dbReference type="Pfam" id="PF00271">
    <property type="entry name" value="Helicase_C"/>
    <property type="match status" value="1"/>
</dbReference>
<dbReference type="GO" id="GO:0003677">
    <property type="term" value="F:DNA binding"/>
    <property type="evidence" value="ECO:0007669"/>
    <property type="project" value="UniProtKB-KW"/>
</dbReference>
<dbReference type="SMART" id="SM00490">
    <property type="entry name" value="HELICc"/>
    <property type="match status" value="1"/>
</dbReference>
<dbReference type="PROSITE" id="PS51192">
    <property type="entry name" value="HELICASE_ATP_BIND_1"/>
    <property type="match status" value="1"/>
</dbReference>
<dbReference type="PATRIC" id="fig|1619046.3.peg.275"/>
<feature type="domain" description="Helicase C-terminal" evidence="11">
    <location>
        <begin position="514"/>
        <end position="689"/>
    </location>
</feature>
<dbReference type="GO" id="GO:0005524">
    <property type="term" value="F:ATP binding"/>
    <property type="evidence" value="ECO:0007669"/>
    <property type="project" value="UniProtKB-KW"/>
</dbReference>
<dbReference type="EMBL" id="LBSX01000004">
    <property type="protein sequence ID" value="KKQ27868.1"/>
    <property type="molecule type" value="Genomic_DNA"/>
</dbReference>
<dbReference type="PANTHER" id="PTHR47964">
    <property type="entry name" value="ATP-DEPENDENT DNA HELICASE HOMOLOG RECG, CHLOROPLASTIC"/>
    <property type="match status" value="1"/>
</dbReference>
<dbReference type="InterPro" id="IPR011545">
    <property type="entry name" value="DEAD/DEAH_box_helicase_dom"/>
</dbReference>
<dbReference type="Pfam" id="PF19833">
    <property type="entry name" value="RecG_dom3_C"/>
    <property type="match status" value="1"/>
</dbReference>
<evidence type="ECO:0000256" key="2">
    <source>
        <dbReference type="ARBA" id="ARBA00022763"/>
    </source>
</evidence>
<evidence type="ECO:0000313" key="13">
    <source>
        <dbReference type="Proteomes" id="UP000034849"/>
    </source>
</evidence>
<keyword evidence="4 12" id="KW-0347">Helicase</keyword>
<feature type="region of interest" description="Disordered" evidence="9">
    <location>
        <begin position="526"/>
        <end position="548"/>
    </location>
</feature>
<evidence type="ECO:0000256" key="9">
    <source>
        <dbReference type="SAM" id="MobiDB-lite"/>
    </source>
</evidence>
<keyword evidence="2" id="KW-0227">DNA damage</keyword>
<dbReference type="GO" id="GO:0003678">
    <property type="term" value="F:DNA helicase activity"/>
    <property type="evidence" value="ECO:0007669"/>
    <property type="project" value="TreeGrafter"/>
</dbReference>
<dbReference type="InterPro" id="IPR045562">
    <property type="entry name" value="RecG_dom3_C"/>
</dbReference>
<dbReference type="InterPro" id="IPR012340">
    <property type="entry name" value="NA-bd_OB-fold"/>
</dbReference>
<comment type="caution">
    <text evidence="12">The sequence shown here is derived from an EMBL/GenBank/DDBJ whole genome shotgun (WGS) entry which is preliminary data.</text>
</comment>
<evidence type="ECO:0000256" key="1">
    <source>
        <dbReference type="ARBA" id="ARBA00022741"/>
    </source>
</evidence>
<dbReference type="CDD" id="cd17992">
    <property type="entry name" value="DEXHc_RecG"/>
    <property type="match status" value="1"/>
</dbReference>
<gene>
    <name evidence="12" type="ORF">US42_C0004G0007</name>
</gene>
<dbReference type="CDD" id="cd04488">
    <property type="entry name" value="RecG_wedge_OBF"/>
    <property type="match status" value="1"/>
</dbReference>
<keyword evidence="6" id="KW-0238">DNA-binding</keyword>
<organism evidence="12 13">
    <name type="scientific">Candidatus Magasanikbacteria bacterium GW2011_GWC2_37_14</name>
    <dbReference type="NCBI Taxonomy" id="1619046"/>
    <lineage>
        <taxon>Bacteria</taxon>
        <taxon>Candidatus Magasanikiibacteriota</taxon>
    </lineage>
</organism>
<dbReference type="NCBIfam" id="NF008165">
    <property type="entry name" value="PRK10917.1-3"/>
    <property type="match status" value="1"/>
</dbReference>